<proteinExistence type="predicted"/>
<feature type="compositionally biased region" description="Polar residues" evidence="1">
    <location>
        <begin position="352"/>
        <end position="364"/>
    </location>
</feature>
<protein>
    <submittedName>
        <fullName evidence="2">Uncharacterized protein</fullName>
    </submittedName>
</protein>
<name>A0A7J6N529_PEROL</name>
<organism evidence="2 3">
    <name type="scientific">Perkinsus olseni</name>
    <name type="common">Perkinsus atlanticus</name>
    <dbReference type="NCBI Taxonomy" id="32597"/>
    <lineage>
        <taxon>Eukaryota</taxon>
        <taxon>Sar</taxon>
        <taxon>Alveolata</taxon>
        <taxon>Perkinsozoa</taxon>
        <taxon>Perkinsea</taxon>
        <taxon>Perkinsida</taxon>
        <taxon>Perkinsidae</taxon>
        <taxon>Perkinsus</taxon>
    </lineage>
</organism>
<comment type="caution">
    <text evidence="2">The sequence shown here is derived from an EMBL/GenBank/DDBJ whole genome shotgun (WGS) entry which is preliminary data.</text>
</comment>
<evidence type="ECO:0000256" key="1">
    <source>
        <dbReference type="SAM" id="MobiDB-lite"/>
    </source>
</evidence>
<evidence type="ECO:0000313" key="3">
    <source>
        <dbReference type="Proteomes" id="UP000541610"/>
    </source>
</evidence>
<evidence type="ECO:0000313" key="2">
    <source>
        <dbReference type="EMBL" id="KAF4679028.1"/>
    </source>
</evidence>
<dbReference type="AlphaFoldDB" id="A0A7J6N529"/>
<feature type="region of interest" description="Disordered" evidence="1">
    <location>
        <begin position="89"/>
        <end position="116"/>
    </location>
</feature>
<feature type="region of interest" description="Disordered" evidence="1">
    <location>
        <begin position="351"/>
        <end position="376"/>
    </location>
</feature>
<dbReference type="OrthoDB" id="10424992at2759"/>
<reference evidence="2 3" key="1">
    <citation type="submission" date="2020-04" db="EMBL/GenBank/DDBJ databases">
        <title>Perkinsus olseni comparative genomics.</title>
        <authorList>
            <person name="Bogema D.R."/>
        </authorList>
    </citation>
    <scope>NUCLEOTIDE SEQUENCE [LARGE SCALE GENOMIC DNA]</scope>
    <source>
        <strain evidence="2">00978-12</strain>
    </source>
</reference>
<gene>
    <name evidence="2" type="ORF">FOZ60_015602</name>
</gene>
<feature type="compositionally biased region" description="Basic and acidic residues" evidence="1">
    <location>
        <begin position="365"/>
        <end position="376"/>
    </location>
</feature>
<dbReference type="EMBL" id="JABANP010000797">
    <property type="protein sequence ID" value="KAF4679028.1"/>
    <property type="molecule type" value="Genomic_DNA"/>
</dbReference>
<feature type="region of interest" description="Disordered" evidence="1">
    <location>
        <begin position="266"/>
        <end position="300"/>
    </location>
</feature>
<accession>A0A7J6N529</accession>
<feature type="compositionally biased region" description="Basic and acidic residues" evidence="1">
    <location>
        <begin position="273"/>
        <end position="286"/>
    </location>
</feature>
<dbReference type="Proteomes" id="UP000541610">
    <property type="component" value="Unassembled WGS sequence"/>
</dbReference>
<sequence length="590" mass="64707">MAGPLSPEAFKELAIADCTVELATRAVETLHGREINRVTDLEGLLSNDTLLTAFNTRFSPANAEATEDQRVACEVALMRVKGELRTVADSASGKRVPPAKAETQESTVRGPRRLESASTENRFSELTFALCGWLVAVEVACSAQRGASTAEYLCYLAKICMVSGDLVCLRMSAKDNISYPEAVLATIFPSGGVRLLGSLLYFGPQLCPALSPGQDSLCSLWYPKEACPYLAEGICFPPARHLTHYSGFIHTVGTQEGSVEGWLNQRQGSVQGKAEETIERDIDKGGPRPAGLPTPEQWDPSAYNFEMAADPETTRLLSDCVFEAARSWACKPEVSKFLQSFQRADEKKRIELQSQNHAGATRQQSGKEKTPDWREIPDDLRFKSPTALQYDVQGAYRLLDTGQTEQKWLVVSDWGSVEASPTVLWDSALPFGLSSSCLAFSRYNAAVHRAQRRLVGGRQGGRGLCYIDDSVWRAADWVEAISLLLLPLAMGLGLEYSKLVRGTAALAVPAAKREDIREVIESIQVSGWVDREVLKHKPWLSALYALAATVDKKQLRRVKLGGATEATIRYFYNVLSRPCSAVPTDFADGE</sequence>